<feature type="region of interest" description="Disordered" evidence="3">
    <location>
        <begin position="1"/>
        <end position="21"/>
    </location>
</feature>
<dbReference type="InterPro" id="IPR007712">
    <property type="entry name" value="RelE/ParE_toxin"/>
</dbReference>
<evidence type="ECO:0000256" key="3">
    <source>
        <dbReference type="SAM" id="MobiDB-lite"/>
    </source>
</evidence>
<evidence type="ECO:0000256" key="2">
    <source>
        <dbReference type="ARBA" id="ARBA00022649"/>
    </source>
</evidence>
<name>A0A3D3TPU8_9BACT</name>
<comment type="caution">
    <text evidence="4">The sequence shown here is derived from an EMBL/GenBank/DDBJ whole genome shotgun (WGS) entry which is preliminary data.</text>
</comment>
<dbReference type="SUPFAM" id="SSF143011">
    <property type="entry name" value="RelE-like"/>
    <property type="match status" value="1"/>
</dbReference>
<dbReference type="PANTHER" id="PTHR35601:SF1">
    <property type="entry name" value="TOXIN RELE"/>
    <property type="match status" value="1"/>
</dbReference>
<feature type="compositionally biased region" description="Polar residues" evidence="3">
    <location>
        <begin position="1"/>
        <end position="12"/>
    </location>
</feature>
<evidence type="ECO:0000313" key="5">
    <source>
        <dbReference type="Proteomes" id="UP000264215"/>
    </source>
</evidence>
<dbReference type="Gene3D" id="3.30.2310.20">
    <property type="entry name" value="RelE-like"/>
    <property type="match status" value="1"/>
</dbReference>
<evidence type="ECO:0000313" key="4">
    <source>
        <dbReference type="EMBL" id="HCO70135.1"/>
    </source>
</evidence>
<gene>
    <name evidence="4" type="ORF">DIT26_06105</name>
</gene>
<accession>A0A3D3TPU8</accession>
<protein>
    <submittedName>
        <fullName evidence="4">Type II toxin-antitoxin system mRNA interferase toxin, RelE/StbE family</fullName>
    </submittedName>
</protein>
<dbReference type="Pfam" id="PF05016">
    <property type="entry name" value="ParE_toxin"/>
    <property type="match status" value="1"/>
</dbReference>
<dbReference type="InterPro" id="IPR035093">
    <property type="entry name" value="RelE/ParE_toxin_dom_sf"/>
</dbReference>
<dbReference type="PANTHER" id="PTHR35601">
    <property type="entry name" value="TOXIN RELE"/>
    <property type="match status" value="1"/>
</dbReference>
<evidence type="ECO:0000256" key="1">
    <source>
        <dbReference type="ARBA" id="ARBA00006226"/>
    </source>
</evidence>
<dbReference type="Proteomes" id="UP000264215">
    <property type="component" value="Unassembled WGS sequence"/>
</dbReference>
<keyword evidence="2" id="KW-1277">Toxin-antitoxin system</keyword>
<dbReference type="AlphaFoldDB" id="A0A3D3TPU8"/>
<comment type="similarity">
    <text evidence="1">Belongs to the RelE toxin family.</text>
</comment>
<reference evidence="4 5" key="1">
    <citation type="journal article" date="2018" name="Nat. Biotechnol.">
        <title>A standardized bacterial taxonomy based on genome phylogeny substantially revises the tree of life.</title>
        <authorList>
            <person name="Parks D.H."/>
            <person name="Chuvochina M."/>
            <person name="Waite D.W."/>
            <person name="Rinke C."/>
            <person name="Skarshewski A."/>
            <person name="Chaumeil P.A."/>
            <person name="Hugenholtz P."/>
        </authorList>
    </citation>
    <scope>NUCLEOTIDE SEQUENCE [LARGE SCALE GENOMIC DNA]</scope>
    <source>
        <strain evidence="4">UBA9905</strain>
    </source>
</reference>
<proteinExistence type="inferred from homology"/>
<dbReference type="EMBL" id="DQBS01000139">
    <property type="protein sequence ID" value="HCO70135.1"/>
    <property type="molecule type" value="Genomic_DNA"/>
</dbReference>
<sequence>MKQRILSLSSNPHPRGSAKLTGREGWRIRAGDYRIIYEISDQNKSVTILHVGHRRNVYKSL</sequence>
<organism evidence="4 5">
    <name type="scientific">Mesotoga infera</name>
    <dbReference type="NCBI Taxonomy" id="1236046"/>
    <lineage>
        <taxon>Bacteria</taxon>
        <taxon>Thermotogati</taxon>
        <taxon>Thermotogota</taxon>
        <taxon>Thermotogae</taxon>
        <taxon>Kosmotogales</taxon>
        <taxon>Kosmotogaceae</taxon>
        <taxon>Mesotoga</taxon>
    </lineage>
</organism>